<dbReference type="InterPro" id="IPR021858">
    <property type="entry name" value="Fun_TF"/>
</dbReference>
<feature type="domain" description="Zn(2)-C6 fungal-type" evidence="7">
    <location>
        <begin position="21"/>
        <end position="49"/>
    </location>
</feature>
<gene>
    <name evidence="8" type="ORF">FKW77_010888</name>
</gene>
<evidence type="ECO:0000256" key="4">
    <source>
        <dbReference type="ARBA" id="ARBA00023125"/>
    </source>
</evidence>
<dbReference type="EMBL" id="CP042185">
    <property type="protein sequence ID" value="QDS68521.1"/>
    <property type="molecule type" value="Genomic_DNA"/>
</dbReference>
<accession>A0A517KYS5</accession>
<evidence type="ECO:0000256" key="6">
    <source>
        <dbReference type="ARBA" id="ARBA00023242"/>
    </source>
</evidence>
<dbReference type="InterPro" id="IPR001138">
    <property type="entry name" value="Zn2Cys6_DnaBD"/>
</dbReference>
<dbReference type="Pfam" id="PF11951">
    <property type="entry name" value="Fungal_trans_2"/>
    <property type="match status" value="1"/>
</dbReference>
<dbReference type="Proteomes" id="UP000316270">
    <property type="component" value="Chromosome 1"/>
</dbReference>
<dbReference type="PROSITE" id="PS50048">
    <property type="entry name" value="ZN2_CY6_FUNGAL_2"/>
    <property type="match status" value="1"/>
</dbReference>
<evidence type="ECO:0000256" key="5">
    <source>
        <dbReference type="ARBA" id="ARBA00023163"/>
    </source>
</evidence>
<name>A0A517KYS5_9PEZI</name>
<reference evidence="8 9" key="1">
    <citation type="submission" date="2019-07" db="EMBL/GenBank/DDBJ databases">
        <title>Finished genome of Venturia effusa.</title>
        <authorList>
            <person name="Young C.A."/>
            <person name="Cox M.P."/>
            <person name="Ganley A.R.D."/>
            <person name="David W.J."/>
        </authorList>
    </citation>
    <scope>NUCLEOTIDE SEQUENCE [LARGE SCALE GENOMIC DNA]</scope>
    <source>
        <strain evidence="9">albino</strain>
    </source>
</reference>
<dbReference type="PANTHER" id="PTHR36206:SF13">
    <property type="entry name" value="TRANSCRIPTIONAL REGULATORY PROTEIN MOC3"/>
    <property type="match status" value="1"/>
</dbReference>
<keyword evidence="3" id="KW-0805">Transcription regulation</keyword>
<dbReference type="GO" id="GO:0000981">
    <property type="term" value="F:DNA-binding transcription factor activity, RNA polymerase II-specific"/>
    <property type="evidence" value="ECO:0007669"/>
    <property type="project" value="InterPro"/>
</dbReference>
<dbReference type="InterPro" id="IPR036864">
    <property type="entry name" value="Zn2-C6_fun-type_DNA-bd_sf"/>
</dbReference>
<dbReference type="CDD" id="cd00067">
    <property type="entry name" value="GAL4"/>
    <property type="match status" value="1"/>
</dbReference>
<evidence type="ECO:0000313" key="8">
    <source>
        <dbReference type="EMBL" id="QDS68521.1"/>
    </source>
</evidence>
<keyword evidence="9" id="KW-1185">Reference proteome</keyword>
<dbReference type="PROSITE" id="PS00463">
    <property type="entry name" value="ZN2_CY6_FUNGAL_1"/>
    <property type="match status" value="1"/>
</dbReference>
<dbReference type="InterPro" id="IPR052360">
    <property type="entry name" value="Transcr_Regulatory_Proteins"/>
</dbReference>
<evidence type="ECO:0000256" key="1">
    <source>
        <dbReference type="ARBA" id="ARBA00022723"/>
    </source>
</evidence>
<dbReference type="AlphaFoldDB" id="A0A517KYS5"/>
<proteinExistence type="predicted"/>
<keyword evidence="5" id="KW-0804">Transcription</keyword>
<dbReference type="Gene3D" id="4.10.240.10">
    <property type="entry name" value="Zn(2)-C6 fungal-type DNA-binding domain"/>
    <property type="match status" value="1"/>
</dbReference>
<dbReference type="STRING" id="50376.A0A517KYS5"/>
<dbReference type="SMART" id="SM00066">
    <property type="entry name" value="GAL4"/>
    <property type="match status" value="1"/>
</dbReference>
<evidence type="ECO:0000259" key="7">
    <source>
        <dbReference type="PROSITE" id="PS50048"/>
    </source>
</evidence>
<keyword evidence="1" id="KW-0479">Metal-binding</keyword>
<dbReference type="OrthoDB" id="2593732at2759"/>
<sequence length="536" mass="60332">MASPASPFYRKRSSAPKLKTGCVTCKQRHIKCDEKRPACLRCKKAGKECGGYVFPTNKKSPKSRAATHVAEIPGSSLPSLALPPQESRAMNFYVRVVAIELAGWQCSTFWSKDVIRMAENDCSVRYALVCLSSFYESIYTDGVLQVEKQQSGLEFYNRAIGSLYRQIANNTRDYTVIVVCIIFICTDLLRGEHLTAMKHFEGATGLIKEWEDSSLPTFTDDEMRMARQIIRPMLRWLNTLTFILGTSFKKIPRTPATTPDTKGSDNPLGTIAGATAELMQIIMNSKDYWKRCRGQRYAVVQDPAVLLLRANLLDSVDIWKERLRISSRSLHFLASVTRLFDVQLVACAGNVVEACIVTALHSSESVWDGYRDMFEEIIVSAERTLEAPGIIAPPQRSSRFCFGIGPVPLLQLVAWKCRWPHIRRRAIQILKSAKRRETVFDSENVANLFTKLQEIEESALNLPEGVIPEEGQLPPEESRVHRIDVAPLPPTPEGLAVNFLLKRNDGTCYIRCEYVNFTTTYESVEILNNAINLVPP</sequence>
<dbReference type="GO" id="GO:0008270">
    <property type="term" value="F:zinc ion binding"/>
    <property type="evidence" value="ECO:0007669"/>
    <property type="project" value="InterPro"/>
</dbReference>
<dbReference type="SUPFAM" id="SSF57701">
    <property type="entry name" value="Zn2/Cys6 DNA-binding domain"/>
    <property type="match status" value="1"/>
</dbReference>
<keyword evidence="2" id="KW-0862">Zinc</keyword>
<evidence type="ECO:0000256" key="3">
    <source>
        <dbReference type="ARBA" id="ARBA00023015"/>
    </source>
</evidence>
<keyword evidence="6" id="KW-0539">Nucleus</keyword>
<dbReference type="Pfam" id="PF00172">
    <property type="entry name" value="Zn_clus"/>
    <property type="match status" value="1"/>
</dbReference>
<keyword evidence="4" id="KW-0238">DNA-binding</keyword>
<evidence type="ECO:0000256" key="2">
    <source>
        <dbReference type="ARBA" id="ARBA00022833"/>
    </source>
</evidence>
<dbReference type="PANTHER" id="PTHR36206">
    <property type="entry name" value="ASPERCRYPTIN BIOSYNTHESIS CLUSTER-SPECIFIC TRANSCRIPTION REGULATOR ATNN-RELATED"/>
    <property type="match status" value="1"/>
</dbReference>
<organism evidence="8 9">
    <name type="scientific">Venturia effusa</name>
    <dbReference type="NCBI Taxonomy" id="50376"/>
    <lineage>
        <taxon>Eukaryota</taxon>
        <taxon>Fungi</taxon>
        <taxon>Dikarya</taxon>
        <taxon>Ascomycota</taxon>
        <taxon>Pezizomycotina</taxon>
        <taxon>Dothideomycetes</taxon>
        <taxon>Pleosporomycetidae</taxon>
        <taxon>Venturiales</taxon>
        <taxon>Venturiaceae</taxon>
        <taxon>Venturia</taxon>
    </lineage>
</organism>
<evidence type="ECO:0000313" key="9">
    <source>
        <dbReference type="Proteomes" id="UP000316270"/>
    </source>
</evidence>
<protein>
    <recommendedName>
        <fullName evidence="7">Zn(2)-C6 fungal-type domain-containing protein</fullName>
    </recommendedName>
</protein>
<dbReference type="GO" id="GO:0003677">
    <property type="term" value="F:DNA binding"/>
    <property type="evidence" value="ECO:0007669"/>
    <property type="project" value="UniProtKB-KW"/>
</dbReference>